<name>A0AAV3YJD1_9GAST</name>
<accession>A0AAV3YJD1</accession>
<dbReference type="AlphaFoldDB" id="A0AAV3YJD1"/>
<dbReference type="EMBL" id="BLXT01001025">
    <property type="protein sequence ID" value="GFN82622.1"/>
    <property type="molecule type" value="Genomic_DNA"/>
</dbReference>
<evidence type="ECO:0000313" key="1">
    <source>
        <dbReference type="EMBL" id="GFN82622.1"/>
    </source>
</evidence>
<keyword evidence="1" id="KW-0548">Nucleotidyltransferase</keyword>
<keyword evidence="1" id="KW-0808">Transferase</keyword>
<keyword evidence="1" id="KW-0695">RNA-directed DNA polymerase</keyword>
<organism evidence="1 2">
    <name type="scientific">Plakobranchus ocellatus</name>
    <dbReference type="NCBI Taxonomy" id="259542"/>
    <lineage>
        <taxon>Eukaryota</taxon>
        <taxon>Metazoa</taxon>
        <taxon>Spiralia</taxon>
        <taxon>Lophotrochozoa</taxon>
        <taxon>Mollusca</taxon>
        <taxon>Gastropoda</taxon>
        <taxon>Heterobranchia</taxon>
        <taxon>Euthyneura</taxon>
        <taxon>Panpulmonata</taxon>
        <taxon>Sacoglossa</taxon>
        <taxon>Placobranchoidea</taxon>
        <taxon>Plakobranchidae</taxon>
        <taxon>Plakobranchus</taxon>
    </lineage>
</organism>
<sequence length="86" mass="9513">MPRQANYRTCSQFLQSSSKPGQVHEATNRVLEELAIAICALVFTSEGGRKSWCGSAIGMDTQRKSLLDGCDDKEFSADLPEWKKTS</sequence>
<dbReference type="Proteomes" id="UP000735302">
    <property type="component" value="Unassembled WGS sequence"/>
</dbReference>
<gene>
    <name evidence="1" type="ORF">PoB_000912800</name>
</gene>
<dbReference type="GO" id="GO:0003964">
    <property type="term" value="F:RNA-directed DNA polymerase activity"/>
    <property type="evidence" value="ECO:0007669"/>
    <property type="project" value="UniProtKB-KW"/>
</dbReference>
<protein>
    <submittedName>
        <fullName evidence="1">Reverse transcriptase</fullName>
    </submittedName>
</protein>
<keyword evidence="2" id="KW-1185">Reference proteome</keyword>
<reference evidence="1 2" key="1">
    <citation type="journal article" date="2021" name="Elife">
        <title>Chloroplast acquisition without the gene transfer in kleptoplastic sea slugs, Plakobranchus ocellatus.</title>
        <authorList>
            <person name="Maeda T."/>
            <person name="Takahashi S."/>
            <person name="Yoshida T."/>
            <person name="Shimamura S."/>
            <person name="Takaki Y."/>
            <person name="Nagai Y."/>
            <person name="Toyoda A."/>
            <person name="Suzuki Y."/>
            <person name="Arimoto A."/>
            <person name="Ishii H."/>
            <person name="Satoh N."/>
            <person name="Nishiyama T."/>
            <person name="Hasebe M."/>
            <person name="Maruyama T."/>
            <person name="Minagawa J."/>
            <person name="Obokata J."/>
            <person name="Shigenobu S."/>
        </authorList>
    </citation>
    <scope>NUCLEOTIDE SEQUENCE [LARGE SCALE GENOMIC DNA]</scope>
</reference>
<evidence type="ECO:0000313" key="2">
    <source>
        <dbReference type="Proteomes" id="UP000735302"/>
    </source>
</evidence>
<comment type="caution">
    <text evidence="1">The sequence shown here is derived from an EMBL/GenBank/DDBJ whole genome shotgun (WGS) entry which is preliminary data.</text>
</comment>
<proteinExistence type="predicted"/>